<dbReference type="RefSeq" id="WP_091312642.1">
    <property type="nucleotide sequence ID" value="NZ_FNSO01000004.1"/>
</dbReference>
<accession>A0A1H4WIB7</accession>
<proteinExistence type="predicted"/>
<sequence>MPDSNPPLDPIENLIQAYRATGRTGYLLRACDDLRALLDVTPRSWFRNHLHSQFSRVLRDLAEATSDRAPLEEAIAQGRAATGDDADDDPWRYVYLNNLAQALGDRFDRTSELAHLDESEQTYREALKAAPEADVHGLATIRSGLATVLTHRFDRTGAPEDLAAAIDLCRPTAAMGEPRSAHELASLLGAWFDLSGDHAVLGEAISAAGHAVHVTAEPGLRVMALTTLGELHSKLAIAFERPDALAQAAAELTEAVRLTARDNVRYPGRLTALTNTRHEQFRRNGERALLEEVTARFTEILALTPAGDVNLPGRQANLALALIDQFRYFGVTSALDTASGYLHEALRSLAPHDPFRPMLLSILGSVYLETANGLAGPDERECLDMAIATLREALSVAPERLPSRGLFVNNLATALRKHPDRAVQAEAETCCRAWLATAGPAAVGHQLVRFTLVAALVDRLETESEPAIFDEAEQLARALTIEGQRDHRVPVGSRLALVHLLKMRAERLDAPAARAEAVAVLQSVLDSPMAPEDRVRAHASLGELLTGHDRPGACRAYTTAVELLVRMVPRTWRQADREHGLSRFFALASDAAAAALDAGEPHLAVELLERGRGILLGSAATDPANLDHLAATHPELARRFVEVGLRIGALRTSADTPATHAELLLRRGLEAEEAEILAAIRTEPGFERFLGGPSCAELLARLPGPAVIVNASKLRSDALVLADGQLTVVPLPRLRHEHLVDQAARFLQHRDRFVLGPELAAVDRATVDLRVRSLHNVLSWLWESVAAPVLAALGPRRRVWWCLTGLVTLFPVHAAGRYRKTTGDELPETVLDHVIPSYVPTLRTLLAPEAPSGNQRVLAVGVGKTPGQASLGAATDEARAAAAVIRDSTLLLDADATRSRLLAELPHHTWFHFAGHGRQNAYSLDSAHLLTHDQARTGGVTFADLRATRPARAHLAYLSACESSSGRLTLPDEAVHLAGAMLAAGFDRVVAANWRVDDRVAKNVAERFYRFIAVPAPSAARAAEALHATVQLTREELARELTGADRDLAVLVWGAFVHFGR</sequence>
<evidence type="ECO:0000313" key="3">
    <source>
        <dbReference type="Proteomes" id="UP000199622"/>
    </source>
</evidence>
<feature type="domain" description="CHAT" evidence="1">
    <location>
        <begin position="777"/>
        <end position="1060"/>
    </location>
</feature>
<organism evidence="2 3">
    <name type="scientific">Amycolatopsis tolypomycina</name>
    <dbReference type="NCBI Taxonomy" id="208445"/>
    <lineage>
        <taxon>Bacteria</taxon>
        <taxon>Bacillati</taxon>
        <taxon>Actinomycetota</taxon>
        <taxon>Actinomycetes</taxon>
        <taxon>Pseudonocardiales</taxon>
        <taxon>Pseudonocardiaceae</taxon>
        <taxon>Amycolatopsis</taxon>
    </lineage>
</organism>
<gene>
    <name evidence="2" type="ORF">SAMN04489727_5619</name>
</gene>
<keyword evidence="3" id="KW-1185">Reference proteome</keyword>
<dbReference type="STRING" id="208445.SAMN04489727_5619"/>
<dbReference type="OrthoDB" id="3206999at2"/>
<dbReference type="InterPro" id="IPR024983">
    <property type="entry name" value="CHAT_dom"/>
</dbReference>
<evidence type="ECO:0000313" key="2">
    <source>
        <dbReference type="EMBL" id="SEC92468.1"/>
    </source>
</evidence>
<dbReference type="InterPro" id="IPR011990">
    <property type="entry name" value="TPR-like_helical_dom_sf"/>
</dbReference>
<dbReference type="Gene3D" id="1.25.40.10">
    <property type="entry name" value="Tetratricopeptide repeat domain"/>
    <property type="match status" value="2"/>
</dbReference>
<dbReference type="AlphaFoldDB" id="A0A1H4WIB7"/>
<dbReference type="EMBL" id="FNSO01000004">
    <property type="protein sequence ID" value="SEC92468.1"/>
    <property type="molecule type" value="Genomic_DNA"/>
</dbReference>
<name>A0A1H4WIB7_9PSEU</name>
<dbReference type="Proteomes" id="UP000199622">
    <property type="component" value="Unassembled WGS sequence"/>
</dbReference>
<reference evidence="3" key="1">
    <citation type="submission" date="2016-10" db="EMBL/GenBank/DDBJ databases">
        <authorList>
            <person name="Varghese N."/>
            <person name="Submissions S."/>
        </authorList>
    </citation>
    <scope>NUCLEOTIDE SEQUENCE [LARGE SCALE GENOMIC DNA]</scope>
    <source>
        <strain evidence="3">DSM 44544</strain>
    </source>
</reference>
<evidence type="ECO:0000259" key="1">
    <source>
        <dbReference type="Pfam" id="PF12770"/>
    </source>
</evidence>
<dbReference type="Pfam" id="PF12770">
    <property type="entry name" value="CHAT"/>
    <property type="match status" value="1"/>
</dbReference>
<protein>
    <submittedName>
        <fullName evidence="2">CHAT domain-containing protein</fullName>
    </submittedName>
</protein>